<accession>A0A223NZB4</accession>
<dbReference type="InterPro" id="IPR007712">
    <property type="entry name" value="RelE/ParE_toxin"/>
</dbReference>
<organism evidence="2 3">
    <name type="scientific">Mucilaginibacter xinganensis</name>
    <dbReference type="NCBI Taxonomy" id="1234841"/>
    <lineage>
        <taxon>Bacteria</taxon>
        <taxon>Pseudomonadati</taxon>
        <taxon>Bacteroidota</taxon>
        <taxon>Sphingobacteriia</taxon>
        <taxon>Sphingobacteriales</taxon>
        <taxon>Sphingobacteriaceae</taxon>
        <taxon>Mucilaginibacter</taxon>
    </lineage>
</organism>
<protein>
    <submittedName>
        <fullName evidence="2">Plasmid stabilization system protein ParE</fullName>
    </submittedName>
</protein>
<dbReference type="AlphaFoldDB" id="A0A223NZB4"/>
<evidence type="ECO:0000256" key="1">
    <source>
        <dbReference type="ARBA" id="ARBA00022649"/>
    </source>
</evidence>
<sequence length="96" mass="11322">MNVELRFTLEAEETFDALVTQLQEKWGDRFVVKFETKVLKALKTIANTPFLYPVAEENTGIRKCILHKSCSVFYKINEDNIVIICFWDNRQDPIFF</sequence>
<reference evidence="2 3" key="1">
    <citation type="submission" date="2017-08" db="EMBL/GenBank/DDBJ databases">
        <title>Complete genome sequence of Mucilaginibacter sp. strain BJC16-A31.</title>
        <authorList>
            <consortium name="Henan University of Science and Technology"/>
            <person name="You X."/>
        </authorList>
    </citation>
    <scope>NUCLEOTIDE SEQUENCE [LARGE SCALE GENOMIC DNA]</scope>
    <source>
        <strain evidence="2 3">BJC16-A31</strain>
    </source>
</reference>
<keyword evidence="1" id="KW-1277">Toxin-antitoxin system</keyword>
<dbReference type="Pfam" id="PF05016">
    <property type="entry name" value="ParE_toxin"/>
    <property type="match status" value="1"/>
</dbReference>
<evidence type="ECO:0000313" key="2">
    <source>
        <dbReference type="EMBL" id="ASU35229.1"/>
    </source>
</evidence>
<dbReference type="Gene3D" id="3.30.2310.20">
    <property type="entry name" value="RelE-like"/>
    <property type="match status" value="1"/>
</dbReference>
<name>A0A223NZB4_9SPHI</name>
<dbReference type="RefSeq" id="WP_094571458.1">
    <property type="nucleotide sequence ID" value="NZ_CP022743.1"/>
</dbReference>
<keyword evidence="3" id="KW-1185">Reference proteome</keyword>
<dbReference type="OrthoDB" id="1098070at2"/>
<dbReference type="InterPro" id="IPR035093">
    <property type="entry name" value="RelE/ParE_toxin_dom_sf"/>
</dbReference>
<dbReference type="Proteomes" id="UP000215002">
    <property type="component" value="Chromosome"/>
</dbReference>
<proteinExistence type="predicted"/>
<dbReference type="EMBL" id="CP022743">
    <property type="protein sequence ID" value="ASU35229.1"/>
    <property type="molecule type" value="Genomic_DNA"/>
</dbReference>
<evidence type="ECO:0000313" key="3">
    <source>
        <dbReference type="Proteomes" id="UP000215002"/>
    </source>
</evidence>
<dbReference type="KEGG" id="muc:MuYL_3344"/>
<gene>
    <name evidence="2" type="ORF">MuYL_3344</name>
</gene>